<keyword evidence="3" id="KW-1185">Reference proteome</keyword>
<dbReference type="RefSeq" id="WP_186346698.1">
    <property type="nucleotide sequence ID" value="NZ_BMMR01000006.1"/>
</dbReference>
<evidence type="ECO:0000313" key="3">
    <source>
        <dbReference type="Proteomes" id="UP000604001"/>
    </source>
</evidence>
<organism evidence="2 3">
    <name type="scientific">Nocardioides deserti</name>
    <dbReference type="NCBI Taxonomy" id="1588644"/>
    <lineage>
        <taxon>Bacteria</taxon>
        <taxon>Bacillati</taxon>
        <taxon>Actinomycetota</taxon>
        <taxon>Actinomycetes</taxon>
        <taxon>Propionibacteriales</taxon>
        <taxon>Nocardioidaceae</taxon>
        <taxon>Nocardioides</taxon>
    </lineage>
</organism>
<feature type="chain" id="PRO_5045991453" evidence="1">
    <location>
        <begin position="31"/>
        <end position="255"/>
    </location>
</feature>
<dbReference type="Proteomes" id="UP000604001">
    <property type="component" value="Unassembled WGS sequence"/>
</dbReference>
<dbReference type="EMBL" id="JACMYC010000008">
    <property type="protein sequence ID" value="MBC2961479.1"/>
    <property type="molecule type" value="Genomic_DNA"/>
</dbReference>
<proteinExistence type="predicted"/>
<reference evidence="2 3" key="1">
    <citation type="submission" date="2020-08" db="EMBL/GenBank/DDBJ databases">
        <title>novel species in genus Nocardioides.</title>
        <authorList>
            <person name="Zhang G."/>
        </authorList>
    </citation>
    <scope>NUCLEOTIDE SEQUENCE [LARGE SCALE GENOMIC DNA]</scope>
    <source>
        <strain evidence="2 3">SC8A-24</strain>
    </source>
</reference>
<gene>
    <name evidence="2" type="ORF">H7344_14350</name>
</gene>
<name>A0ABR6UBW6_9ACTN</name>
<comment type="caution">
    <text evidence="2">The sequence shown here is derived from an EMBL/GenBank/DDBJ whole genome shotgun (WGS) entry which is preliminary data.</text>
</comment>
<sequence length="255" mass="27271">MLSNRLLTLAASTGLLLGSLGLSGLTGARAHVAPAPTSTWSATNPLRPTPPAGSGWIQGWAVDRAGKPHLDVVVEAYRPGDLRDPVATALSYAGSNVHGDEVDGFFRLQVPEGRFVLKLASMPGATDPFRTLWFGRKVPVRMAGGVAEVGDIALTRVRKVKPRTVVTLDRTRIKQRQRGVVRVTVTHPEVVPVTGKVRVTADRKALTTLELRNGASYLELPRLGLGTHRVSVQFLGNEAVLPGSTASTVLSVVRR</sequence>
<evidence type="ECO:0000313" key="2">
    <source>
        <dbReference type="EMBL" id="MBC2961479.1"/>
    </source>
</evidence>
<feature type="signal peptide" evidence="1">
    <location>
        <begin position="1"/>
        <end position="30"/>
    </location>
</feature>
<protein>
    <submittedName>
        <fullName evidence="2">Ig-like domain repeat protein</fullName>
    </submittedName>
</protein>
<evidence type="ECO:0000256" key="1">
    <source>
        <dbReference type="SAM" id="SignalP"/>
    </source>
</evidence>
<accession>A0ABR6UBW6</accession>
<keyword evidence="1" id="KW-0732">Signal</keyword>